<keyword evidence="3" id="KW-0378">Hydrolase</keyword>
<sequence length="338" mass="37604">MAVITVSPLVEGQWTALRIPLGDSYHDWLEHLPGPCYFDLLGSQPGPWQAMVTLLHGNEPSGLKALHKVLHSNIAVRHTTRVIIASVEAARTEPRYTHRMPPNARDLNRCFDGPIEDAQGQLAADILSCLRQAQPSWIIDVHNTSGSGPGFCVSTANTPHIQHLASVFAERLIVTDIRLGSLMEQSLGCPIVTVEAGGANDPHADLNAYQGIVSLLSNGLPYRHQRPLEVLHHPRRLEIKPHVRITYAERREPGFNMTFCRDIERFNHGITPAGQTLAWLDRQELNDLCHLDRSDMDVGQFFSAAEGVLRPTRDLKLFMITNRADIALSDCLCYFVPA</sequence>
<gene>
    <name evidence="6" type="ORF">LJ739_10020</name>
</gene>
<comment type="cofactor">
    <cofactor evidence="1">
        <name>Zn(2+)</name>
        <dbReference type="ChEBI" id="CHEBI:29105"/>
    </cofactor>
</comment>
<evidence type="ECO:0000256" key="1">
    <source>
        <dbReference type="ARBA" id="ARBA00001947"/>
    </source>
</evidence>
<proteinExistence type="predicted"/>
<evidence type="ECO:0000313" key="6">
    <source>
        <dbReference type="EMBL" id="MCC2616577.1"/>
    </source>
</evidence>
<organism evidence="6 7">
    <name type="scientific">Fluctibacter halophilus</name>
    <dbReference type="NCBI Taxonomy" id="226011"/>
    <lineage>
        <taxon>Bacteria</taxon>
        <taxon>Pseudomonadati</taxon>
        <taxon>Pseudomonadota</taxon>
        <taxon>Gammaproteobacteria</taxon>
        <taxon>Alteromonadales</taxon>
        <taxon>Alteromonadaceae</taxon>
        <taxon>Fluctibacter</taxon>
    </lineage>
</organism>
<keyword evidence="4" id="KW-0862">Zinc</keyword>
<keyword evidence="2" id="KW-0479">Metal-binding</keyword>
<evidence type="ECO:0000313" key="7">
    <source>
        <dbReference type="Proteomes" id="UP001520878"/>
    </source>
</evidence>
<dbReference type="InterPro" id="IPR050178">
    <property type="entry name" value="AspA/AstE_fam"/>
</dbReference>
<dbReference type="InterPro" id="IPR055438">
    <property type="entry name" value="AstE_AspA_cat"/>
</dbReference>
<evidence type="ECO:0000256" key="2">
    <source>
        <dbReference type="ARBA" id="ARBA00022723"/>
    </source>
</evidence>
<protein>
    <submittedName>
        <fullName evidence="6">Succinylglutamate desuccinylase/aspartoacylase family protein</fullName>
    </submittedName>
</protein>
<reference evidence="6 7" key="1">
    <citation type="submission" date="2021-10" db="EMBL/GenBank/DDBJ databases">
        <title>Draft genome of Aestuariibacter halophilus JC2043.</title>
        <authorList>
            <person name="Emsley S.A."/>
            <person name="Pfannmuller K.M."/>
            <person name="Ushijima B."/>
            <person name="Saw J.H."/>
            <person name="Videau P."/>
        </authorList>
    </citation>
    <scope>NUCLEOTIDE SEQUENCE [LARGE SCALE GENOMIC DNA]</scope>
    <source>
        <strain evidence="6 7">JC2043</strain>
    </source>
</reference>
<dbReference type="SUPFAM" id="SSF53187">
    <property type="entry name" value="Zn-dependent exopeptidases"/>
    <property type="match status" value="1"/>
</dbReference>
<accession>A0ABS8G7L0</accession>
<dbReference type="RefSeq" id="WP_229160052.1">
    <property type="nucleotide sequence ID" value="NZ_JAJEWP010000002.1"/>
</dbReference>
<evidence type="ECO:0000256" key="4">
    <source>
        <dbReference type="ARBA" id="ARBA00022833"/>
    </source>
</evidence>
<evidence type="ECO:0000259" key="5">
    <source>
        <dbReference type="Pfam" id="PF24827"/>
    </source>
</evidence>
<dbReference type="EMBL" id="JAJEWP010000002">
    <property type="protein sequence ID" value="MCC2616577.1"/>
    <property type="molecule type" value="Genomic_DNA"/>
</dbReference>
<dbReference type="PANTHER" id="PTHR15162">
    <property type="entry name" value="ASPARTOACYLASE"/>
    <property type="match status" value="1"/>
</dbReference>
<feature type="domain" description="Succinylglutamate desuccinylase/Aspartoacylase catalytic" evidence="5">
    <location>
        <begin position="54"/>
        <end position="199"/>
    </location>
</feature>
<name>A0ABS8G7L0_9ALTE</name>
<dbReference type="Gene3D" id="3.40.630.10">
    <property type="entry name" value="Zn peptidases"/>
    <property type="match status" value="1"/>
</dbReference>
<dbReference type="PANTHER" id="PTHR15162:SF7">
    <property type="entry name" value="SUCCINYLGLUTAMATE DESUCCINYLASE"/>
    <property type="match status" value="1"/>
</dbReference>
<dbReference type="Proteomes" id="UP001520878">
    <property type="component" value="Unassembled WGS sequence"/>
</dbReference>
<keyword evidence="7" id="KW-1185">Reference proteome</keyword>
<comment type="caution">
    <text evidence="6">The sequence shown here is derived from an EMBL/GenBank/DDBJ whole genome shotgun (WGS) entry which is preliminary data.</text>
</comment>
<dbReference type="Pfam" id="PF24827">
    <property type="entry name" value="AstE_AspA_cat"/>
    <property type="match status" value="1"/>
</dbReference>
<evidence type="ECO:0000256" key="3">
    <source>
        <dbReference type="ARBA" id="ARBA00022801"/>
    </source>
</evidence>